<gene>
    <name evidence="3" type="ORF">METZ01_LOCUS213328</name>
</gene>
<feature type="non-terminal residue" evidence="3">
    <location>
        <position position="1"/>
    </location>
</feature>
<dbReference type="InterPro" id="IPR050261">
    <property type="entry name" value="FrsA_esterase"/>
</dbReference>
<dbReference type="Pfam" id="PF02129">
    <property type="entry name" value="Peptidase_S15"/>
    <property type="match status" value="1"/>
</dbReference>
<evidence type="ECO:0000313" key="3">
    <source>
        <dbReference type="EMBL" id="SVB60474.1"/>
    </source>
</evidence>
<sequence>VIKKLKIILLTLLFFFQGQLFSDYEFLKEDIEIWSDGTRMKGNLFIPRDENIKKWPTILMVHGWGGTKDHLNTAYATKFAAAGFMVMTFDYRGWGESDSRLVIYKDMPKPSRWSNKVKVEAIAIRELVDPLDQYEDIQSCLYFLEGDSRVDSSRIGIWGSSFGGGHAIMVGAKDPRIRVIVSQVGGMGTDMGFYSQELKKRLIKQARREEDPVPQGVDIVPGLRGTPHLGRMALYQPISVAKNIKVPTLIIDAENEELFDRRKNGLLVHNLIKGKVPTRYLTFPGRHYDIYGKNLEAVLKVQIDWFNEHLK</sequence>
<dbReference type="AlphaFoldDB" id="A0A382FDU7"/>
<dbReference type="InterPro" id="IPR029058">
    <property type="entry name" value="AB_hydrolase_fold"/>
</dbReference>
<name>A0A382FDU7_9ZZZZ</name>
<dbReference type="PANTHER" id="PTHR22946">
    <property type="entry name" value="DIENELACTONE HYDROLASE DOMAIN-CONTAINING PROTEIN-RELATED"/>
    <property type="match status" value="1"/>
</dbReference>
<proteinExistence type="predicted"/>
<reference evidence="3" key="1">
    <citation type="submission" date="2018-05" db="EMBL/GenBank/DDBJ databases">
        <authorList>
            <person name="Lanie J.A."/>
            <person name="Ng W.-L."/>
            <person name="Kazmierczak K.M."/>
            <person name="Andrzejewski T.M."/>
            <person name="Davidsen T.M."/>
            <person name="Wayne K.J."/>
            <person name="Tettelin H."/>
            <person name="Glass J.I."/>
            <person name="Rusch D."/>
            <person name="Podicherti R."/>
            <person name="Tsui H.-C.T."/>
            <person name="Winkler M.E."/>
        </authorList>
    </citation>
    <scope>NUCLEOTIDE SEQUENCE</scope>
</reference>
<dbReference type="PANTHER" id="PTHR22946:SF9">
    <property type="entry name" value="POLYKETIDE TRANSFERASE AF380"/>
    <property type="match status" value="1"/>
</dbReference>
<dbReference type="Gene3D" id="3.40.50.1820">
    <property type="entry name" value="alpha/beta hydrolase"/>
    <property type="match status" value="1"/>
</dbReference>
<evidence type="ECO:0000259" key="2">
    <source>
        <dbReference type="Pfam" id="PF02129"/>
    </source>
</evidence>
<feature type="domain" description="Xaa-Pro dipeptidyl-peptidase-like" evidence="2">
    <location>
        <begin position="36"/>
        <end position="191"/>
    </location>
</feature>
<dbReference type="EMBL" id="UINC01049109">
    <property type="protein sequence ID" value="SVB60474.1"/>
    <property type="molecule type" value="Genomic_DNA"/>
</dbReference>
<dbReference type="GO" id="GO:0016788">
    <property type="term" value="F:hydrolase activity, acting on ester bonds"/>
    <property type="evidence" value="ECO:0007669"/>
    <property type="project" value="UniProtKB-ARBA"/>
</dbReference>
<dbReference type="InterPro" id="IPR000383">
    <property type="entry name" value="Xaa-Pro-like_dom"/>
</dbReference>
<evidence type="ECO:0000256" key="1">
    <source>
        <dbReference type="ARBA" id="ARBA00022801"/>
    </source>
</evidence>
<keyword evidence="1" id="KW-0378">Hydrolase</keyword>
<organism evidence="3">
    <name type="scientific">marine metagenome</name>
    <dbReference type="NCBI Taxonomy" id="408172"/>
    <lineage>
        <taxon>unclassified sequences</taxon>
        <taxon>metagenomes</taxon>
        <taxon>ecological metagenomes</taxon>
    </lineage>
</organism>
<protein>
    <recommendedName>
        <fullName evidence="2">Xaa-Pro dipeptidyl-peptidase-like domain-containing protein</fullName>
    </recommendedName>
</protein>
<dbReference type="SUPFAM" id="SSF53474">
    <property type="entry name" value="alpha/beta-Hydrolases"/>
    <property type="match status" value="1"/>
</dbReference>
<accession>A0A382FDU7</accession>